<feature type="transmembrane region" description="Helical" evidence="5">
    <location>
        <begin position="202"/>
        <end position="222"/>
    </location>
</feature>
<feature type="transmembrane region" description="Helical" evidence="5">
    <location>
        <begin position="300"/>
        <end position="321"/>
    </location>
</feature>
<dbReference type="Proteomes" id="UP000319852">
    <property type="component" value="Chromosome"/>
</dbReference>
<protein>
    <submittedName>
        <fullName evidence="7">Hexuronate transporter</fullName>
    </submittedName>
</protein>
<dbReference type="KEGG" id="amob:HG15A2_39960"/>
<feature type="transmembrane region" description="Helical" evidence="5">
    <location>
        <begin position="454"/>
        <end position="475"/>
    </location>
</feature>
<dbReference type="PROSITE" id="PS50850">
    <property type="entry name" value="MFS"/>
    <property type="match status" value="1"/>
</dbReference>
<feature type="transmembrane region" description="Helical" evidence="5">
    <location>
        <begin position="138"/>
        <end position="154"/>
    </location>
</feature>
<feature type="transmembrane region" description="Helical" evidence="5">
    <location>
        <begin position="105"/>
        <end position="126"/>
    </location>
</feature>
<evidence type="ECO:0000256" key="3">
    <source>
        <dbReference type="ARBA" id="ARBA00023136"/>
    </source>
</evidence>
<feature type="transmembrane region" description="Helical" evidence="5">
    <location>
        <begin position="366"/>
        <end position="385"/>
    </location>
</feature>
<dbReference type="InterPro" id="IPR020846">
    <property type="entry name" value="MFS_dom"/>
</dbReference>
<keyword evidence="2 5" id="KW-1133">Transmembrane helix</keyword>
<evidence type="ECO:0000256" key="2">
    <source>
        <dbReference type="ARBA" id="ARBA00022989"/>
    </source>
</evidence>
<keyword evidence="3 5" id="KW-0472">Membrane</keyword>
<dbReference type="SUPFAM" id="SSF103473">
    <property type="entry name" value="MFS general substrate transporter"/>
    <property type="match status" value="1"/>
</dbReference>
<dbReference type="Pfam" id="PF07690">
    <property type="entry name" value="MFS_1"/>
    <property type="match status" value="1"/>
</dbReference>
<feature type="transmembrane region" description="Helical" evidence="5">
    <location>
        <begin position="341"/>
        <end position="359"/>
    </location>
</feature>
<dbReference type="PANTHER" id="PTHR11360:SF308">
    <property type="entry name" value="BLL3089 PROTEIN"/>
    <property type="match status" value="1"/>
</dbReference>
<reference evidence="7 8" key="1">
    <citation type="submission" date="2019-02" db="EMBL/GenBank/DDBJ databases">
        <title>Deep-cultivation of Planctomycetes and their phenomic and genomic characterization uncovers novel biology.</title>
        <authorList>
            <person name="Wiegand S."/>
            <person name="Jogler M."/>
            <person name="Boedeker C."/>
            <person name="Pinto D."/>
            <person name="Vollmers J."/>
            <person name="Rivas-Marin E."/>
            <person name="Kohn T."/>
            <person name="Peeters S.H."/>
            <person name="Heuer A."/>
            <person name="Rast P."/>
            <person name="Oberbeckmann S."/>
            <person name="Bunk B."/>
            <person name="Jeske O."/>
            <person name="Meyerdierks A."/>
            <person name="Storesund J.E."/>
            <person name="Kallscheuer N."/>
            <person name="Luecker S."/>
            <person name="Lage O.M."/>
            <person name="Pohl T."/>
            <person name="Merkel B.J."/>
            <person name="Hornburger P."/>
            <person name="Mueller R.-W."/>
            <person name="Bruemmer F."/>
            <person name="Labrenz M."/>
            <person name="Spormann A.M."/>
            <person name="Op den Camp H."/>
            <person name="Overmann J."/>
            <person name="Amann R."/>
            <person name="Jetten M.S.M."/>
            <person name="Mascher T."/>
            <person name="Medema M.H."/>
            <person name="Devos D.P."/>
            <person name="Kaster A.-K."/>
            <person name="Ovreas L."/>
            <person name="Rohde M."/>
            <person name="Galperin M.Y."/>
            <person name="Jogler C."/>
        </authorList>
    </citation>
    <scope>NUCLEOTIDE SEQUENCE [LARGE SCALE GENOMIC DNA]</scope>
    <source>
        <strain evidence="7 8">HG15A2</strain>
    </source>
</reference>
<dbReference type="EMBL" id="CP036263">
    <property type="protein sequence ID" value="QDT00657.1"/>
    <property type="molecule type" value="Genomic_DNA"/>
</dbReference>
<sequence>MHIPPQVASRLPPSLAPPSPSEMPTATAERAAEETDELCSTSLGEPAQEGRLEKATAAHAVTSTRFYGWTMLPLAMLILVASSPGQTFGFAFFNPHFQEALSLSTTQLSSVYLIATLLAAVPLSYLGALTDRFGMRNSILATVVASSAGCLLLASANHVAVLCVCFFVMRLLGPGMMVLLANNTLAAWFDRRLGKATGAMQLSMAGAVAIVPAGMLRLIHLYGWRQAYVIIGCSVAALLLPVVWFFYRESPAEMGQRPDGSAADSDPGPQVLPGVPAGKVAPSISYSSAELTLREASRTAGYWVLIGATATWAMIGTGLVFHMEALFAERGIHATTMQLAPTMLALGMAVMQLLGGALADGVAIRWLLMFALSGIGASCLAVMVSSSGSGLLAAFTLYGFSQGLMSVIAGTAWARFFGRAHLGKIRGTAITSAVAASSVGPLVLGVSADYAGGFNAGLIVFIAAAGCLSVAGFWARQPVIRASRLESK</sequence>
<feature type="transmembrane region" description="Helical" evidence="5">
    <location>
        <begin position="74"/>
        <end position="93"/>
    </location>
</feature>
<dbReference type="OrthoDB" id="182417at2"/>
<organism evidence="7 8">
    <name type="scientific">Adhaeretor mobilis</name>
    <dbReference type="NCBI Taxonomy" id="1930276"/>
    <lineage>
        <taxon>Bacteria</taxon>
        <taxon>Pseudomonadati</taxon>
        <taxon>Planctomycetota</taxon>
        <taxon>Planctomycetia</taxon>
        <taxon>Pirellulales</taxon>
        <taxon>Lacipirellulaceae</taxon>
        <taxon>Adhaeretor</taxon>
    </lineage>
</organism>
<evidence type="ECO:0000256" key="5">
    <source>
        <dbReference type="SAM" id="Phobius"/>
    </source>
</evidence>
<dbReference type="InterPro" id="IPR011701">
    <property type="entry name" value="MFS"/>
</dbReference>
<feature type="transmembrane region" description="Helical" evidence="5">
    <location>
        <begin position="160"/>
        <end position="181"/>
    </location>
</feature>
<dbReference type="PANTHER" id="PTHR11360">
    <property type="entry name" value="MONOCARBOXYLATE TRANSPORTER"/>
    <property type="match status" value="1"/>
</dbReference>
<dbReference type="InterPro" id="IPR050327">
    <property type="entry name" value="Proton-linked_MCT"/>
</dbReference>
<evidence type="ECO:0000313" key="7">
    <source>
        <dbReference type="EMBL" id="QDT00657.1"/>
    </source>
</evidence>
<feature type="transmembrane region" description="Helical" evidence="5">
    <location>
        <begin position="429"/>
        <end position="448"/>
    </location>
</feature>
<dbReference type="InterPro" id="IPR036259">
    <property type="entry name" value="MFS_trans_sf"/>
</dbReference>
<proteinExistence type="predicted"/>
<accession>A0A517N0K0</accession>
<dbReference type="AlphaFoldDB" id="A0A517N0K0"/>
<feature type="region of interest" description="Disordered" evidence="4">
    <location>
        <begin position="1"/>
        <end position="51"/>
    </location>
</feature>
<evidence type="ECO:0000256" key="1">
    <source>
        <dbReference type="ARBA" id="ARBA00022692"/>
    </source>
</evidence>
<feature type="transmembrane region" description="Helical" evidence="5">
    <location>
        <begin position="391"/>
        <end position="417"/>
    </location>
</feature>
<dbReference type="GO" id="GO:0022857">
    <property type="term" value="F:transmembrane transporter activity"/>
    <property type="evidence" value="ECO:0007669"/>
    <property type="project" value="InterPro"/>
</dbReference>
<name>A0A517N0K0_9BACT</name>
<evidence type="ECO:0000313" key="8">
    <source>
        <dbReference type="Proteomes" id="UP000319852"/>
    </source>
</evidence>
<feature type="transmembrane region" description="Helical" evidence="5">
    <location>
        <begin position="228"/>
        <end position="247"/>
    </location>
</feature>
<keyword evidence="1 5" id="KW-0812">Transmembrane</keyword>
<dbReference type="Gene3D" id="1.20.1250.20">
    <property type="entry name" value="MFS general substrate transporter like domains"/>
    <property type="match status" value="2"/>
</dbReference>
<evidence type="ECO:0000256" key="4">
    <source>
        <dbReference type="SAM" id="MobiDB-lite"/>
    </source>
</evidence>
<evidence type="ECO:0000259" key="6">
    <source>
        <dbReference type="PROSITE" id="PS50850"/>
    </source>
</evidence>
<keyword evidence="8" id="KW-1185">Reference proteome</keyword>
<feature type="domain" description="Major facilitator superfamily (MFS) profile" evidence="6">
    <location>
        <begin position="61"/>
        <end position="481"/>
    </location>
</feature>
<gene>
    <name evidence="7" type="primary">exuT</name>
    <name evidence="7" type="ORF">HG15A2_39960</name>
</gene>